<dbReference type="InterPro" id="IPR045584">
    <property type="entry name" value="Pilin-like"/>
</dbReference>
<protein>
    <submittedName>
        <fullName evidence="9">Adhesin yadA</fullName>
    </submittedName>
</protein>
<dbReference type="SUPFAM" id="SSF54523">
    <property type="entry name" value="Pili subunits"/>
    <property type="match status" value="1"/>
</dbReference>
<evidence type="ECO:0000256" key="4">
    <source>
        <dbReference type="ARBA" id="ARBA00022692"/>
    </source>
</evidence>
<evidence type="ECO:0000259" key="8">
    <source>
        <dbReference type="Pfam" id="PF03895"/>
    </source>
</evidence>
<dbReference type="Proteomes" id="UP000214973">
    <property type="component" value="Chromosome 1"/>
</dbReference>
<evidence type="ECO:0000313" key="10">
    <source>
        <dbReference type="Proteomes" id="UP000214973"/>
    </source>
</evidence>
<gene>
    <name evidence="9" type="primary">yadA_3</name>
    <name evidence="9" type="ORF">SAMEA44547418_00052</name>
</gene>
<evidence type="ECO:0000256" key="1">
    <source>
        <dbReference type="ARBA" id="ARBA00004241"/>
    </source>
</evidence>
<dbReference type="InterPro" id="IPR005594">
    <property type="entry name" value="YadA_C"/>
</dbReference>
<comment type="subcellular location">
    <subcellularLocation>
        <location evidence="2">Cell outer membrane</location>
    </subcellularLocation>
    <subcellularLocation>
        <location evidence="1">Cell surface</location>
    </subcellularLocation>
</comment>
<keyword evidence="6" id="KW-0472">Membrane</keyword>
<dbReference type="AlphaFoldDB" id="A0A239Y7T9"/>
<evidence type="ECO:0000256" key="3">
    <source>
        <dbReference type="ARBA" id="ARBA00022452"/>
    </source>
</evidence>
<keyword evidence="10" id="KW-1185">Reference proteome</keyword>
<keyword evidence="7" id="KW-0998">Cell outer membrane</keyword>
<keyword evidence="5" id="KW-0732">Signal</keyword>
<accession>A0A239Y7T9</accession>
<dbReference type="Pfam" id="PF03895">
    <property type="entry name" value="YadA_anchor"/>
    <property type="match status" value="1"/>
</dbReference>
<evidence type="ECO:0000256" key="2">
    <source>
        <dbReference type="ARBA" id="ARBA00004442"/>
    </source>
</evidence>
<dbReference type="EMBL" id="LT906470">
    <property type="protein sequence ID" value="SNV54294.1"/>
    <property type="molecule type" value="Genomic_DNA"/>
</dbReference>
<dbReference type="GO" id="GO:0009279">
    <property type="term" value="C:cell outer membrane"/>
    <property type="evidence" value="ECO:0007669"/>
    <property type="project" value="UniProtKB-SubCell"/>
</dbReference>
<keyword evidence="3" id="KW-1134">Transmembrane beta strand</keyword>
<sequence length="143" mass="15057">MAETAKNMTKRSSLSVVFSKMVGATAVAVMLTGVMMPTDALGAALSALKPIQYDPLEPTQIMAGVGAYRSSTAVALGLAHYKNESMLLHAGVSYAGGGDNHLMANAGVTWKFGNRSAEASVPDMYRRGPMESERLLGSIKISF</sequence>
<name>A0A239Y7T9_9FIRM</name>
<evidence type="ECO:0000313" key="9">
    <source>
        <dbReference type="EMBL" id="SNV54294.1"/>
    </source>
</evidence>
<dbReference type="GO" id="GO:0009986">
    <property type="term" value="C:cell surface"/>
    <property type="evidence" value="ECO:0007669"/>
    <property type="project" value="UniProtKB-SubCell"/>
</dbReference>
<reference evidence="9 10" key="1">
    <citation type="submission" date="2017-06" db="EMBL/GenBank/DDBJ databases">
        <authorList>
            <consortium name="Pathogen Informatics"/>
        </authorList>
    </citation>
    <scope>NUCLEOTIDE SEQUENCE [LARGE SCALE GENOMIC DNA]</scope>
    <source>
        <strain evidence="9 10">NCTC12018</strain>
    </source>
</reference>
<evidence type="ECO:0000256" key="6">
    <source>
        <dbReference type="ARBA" id="ARBA00023136"/>
    </source>
</evidence>
<dbReference type="KEGG" id="vrm:44547418_00052"/>
<dbReference type="Gene3D" id="3.30.1300.30">
    <property type="entry name" value="GSPII I/J protein-like"/>
    <property type="match status" value="1"/>
</dbReference>
<proteinExistence type="predicted"/>
<evidence type="ECO:0000256" key="5">
    <source>
        <dbReference type="ARBA" id="ARBA00022729"/>
    </source>
</evidence>
<evidence type="ECO:0000256" key="7">
    <source>
        <dbReference type="ARBA" id="ARBA00023237"/>
    </source>
</evidence>
<keyword evidence="4" id="KW-0812">Transmembrane</keyword>
<feature type="domain" description="Trimeric autotransporter adhesin YadA-like C-terminal membrane anchor" evidence="8">
    <location>
        <begin position="52"/>
        <end position="110"/>
    </location>
</feature>
<organism evidence="9 10">
    <name type="scientific">Veillonella rodentium</name>
    <dbReference type="NCBI Taxonomy" id="248315"/>
    <lineage>
        <taxon>Bacteria</taxon>
        <taxon>Bacillati</taxon>
        <taxon>Bacillota</taxon>
        <taxon>Negativicutes</taxon>
        <taxon>Veillonellales</taxon>
        <taxon>Veillonellaceae</taxon>
        <taxon>Veillonella</taxon>
    </lineage>
</organism>